<dbReference type="AlphaFoldDB" id="A0A835ANS5"/>
<accession>A0A835ANS5</accession>
<evidence type="ECO:0008006" key="5">
    <source>
        <dbReference type="Google" id="ProtNLM"/>
    </source>
</evidence>
<sequence>MNKGVKWKASHYSFPRIPKVHGFMLYISVAGMAKLTTLLLVVLLTAATVSTAYATGATIAGLKGRRSRFLLLTNGAAYSTSLPAYDCSKKTAAVCLAPGSPGAACCDGRCVDTEASADHCGGCNKICKHDRVCCGGRCVDLMADKDNCGKCFNQCNKKCSYGFCDYAQ</sequence>
<name>A0A835ANS5_9POAL</name>
<reference evidence="3" key="1">
    <citation type="submission" date="2020-07" db="EMBL/GenBank/DDBJ databases">
        <title>Genome sequence and genetic diversity analysis of an under-domesticated orphan crop, white fonio (Digitaria exilis).</title>
        <authorList>
            <person name="Bennetzen J.L."/>
            <person name="Chen S."/>
            <person name="Ma X."/>
            <person name="Wang X."/>
            <person name="Yssel A.E.J."/>
            <person name="Chaluvadi S.R."/>
            <person name="Johnson M."/>
            <person name="Gangashetty P."/>
            <person name="Hamidou F."/>
            <person name="Sanogo M.D."/>
            <person name="Zwaenepoel A."/>
            <person name="Wallace J."/>
            <person name="Van De Peer Y."/>
            <person name="Van Deynze A."/>
        </authorList>
    </citation>
    <scope>NUCLEOTIDE SEQUENCE</scope>
    <source>
        <tissue evidence="3">Leaves</tissue>
    </source>
</reference>
<gene>
    <name evidence="3" type="ORF">HU200_053690</name>
</gene>
<dbReference type="OrthoDB" id="776013at2759"/>
<dbReference type="EMBL" id="JACEFO010002311">
    <property type="protein sequence ID" value="KAF8666267.1"/>
    <property type="molecule type" value="Genomic_DNA"/>
</dbReference>
<evidence type="ECO:0000256" key="2">
    <source>
        <dbReference type="ARBA" id="ARBA00022729"/>
    </source>
</evidence>
<comment type="caution">
    <text evidence="3">The sequence shown here is derived from an EMBL/GenBank/DDBJ whole genome shotgun (WGS) entry which is preliminary data.</text>
</comment>
<keyword evidence="2" id="KW-0732">Signal</keyword>
<proteinExistence type="inferred from homology"/>
<dbReference type="InterPro" id="IPR006969">
    <property type="entry name" value="Stig-like"/>
</dbReference>
<keyword evidence="4" id="KW-1185">Reference proteome</keyword>
<dbReference type="Pfam" id="PF04885">
    <property type="entry name" value="Stig1"/>
    <property type="match status" value="1"/>
</dbReference>
<comment type="similarity">
    <text evidence="1">Belongs to the STIG1 family.</text>
</comment>
<protein>
    <recommendedName>
        <fullName evidence="5">Stigma-specific STIG1-like protein 1</fullName>
    </recommendedName>
</protein>
<evidence type="ECO:0000256" key="1">
    <source>
        <dbReference type="ARBA" id="ARBA00006010"/>
    </source>
</evidence>
<evidence type="ECO:0000313" key="3">
    <source>
        <dbReference type="EMBL" id="KAF8666267.1"/>
    </source>
</evidence>
<dbReference type="Proteomes" id="UP000636709">
    <property type="component" value="Unassembled WGS sequence"/>
</dbReference>
<evidence type="ECO:0000313" key="4">
    <source>
        <dbReference type="Proteomes" id="UP000636709"/>
    </source>
</evidence>
<dbReference type="PANTHER" id="PTHR33227:SF31">
    <property type="entry name" value="4FE-4S FERREDOXIN-TYPE DOMAIN-CONTAINING PROTEIN"/>
    <property type="match status" value="1"/>
</dbReference>
<dbReference type="PANTHER" id="PTHR33227">
    <property type="entry name" value="STIGMA-SPECIFIC STIG1-LIKE PROTEIN 3"/>
    <property type="match status" value="1"/>
</dbReference>
<organism evidence="3 4">
    <name type="scientific">Digitaria exilis</name>
    <dbReference type="NCBI Taxonomy" id="1010633"/>
    <lineage>
        <taxon>Eukaryota</taxon>
        <taxon>Viridiplantae</taxon>
        <taxon>Streptophyta</taxon>
        <taxon>Embryophyta</taxon>
        <taxon>Tracheophyta</taxon>
        <taxon>Spermatophyta</taxon>
        <taxon>Magnoliopsida</taxon>
        <taxon>Liliopsida</taxon>
        <taxon>Poales</taxon>
        <taxon>Poaceae</taxon>
        <taxon>PACMAD clade</taxon>
        <taxon>Panicoideae</taxon>
        <taxon>Panicodae</taxon>
        <taxon>Paniceae</taxon>
        <taxon>Anthephorinae</taxon>
        <taxon>Digitaria</taxon>
    </lineage>
</organism>